<evidence type="ECO:0000256" key="1">
    <source>
        <dbReference type="SAM" id="MobiDB-lite"/>
    </source>
</evidence>
<dbReference type="Proteomes" id="UP001519460">
    <property type="component" value="Unassembled WGS sequence"/>
</dbReference>
<name>A0ABD0K5C2_9CAEN</name>
<proteinExistence type="predicted"/>
<sequence>MQTFYRGRGHYTINLVYQEAGQRFTSSQFTRFKDPWKAHPSTSVTSTASPTPPSAAPTTIQPNDAWGEKQQKEGNFSQFCRTEMLESETSCLELISGVGEARGVLCRLHTI</sequence>
<organism evidence="2 3">
    <name type="scientific">Batillaria attramentaria</name>
    <dbReference type="NCBI Taxonomy" id="370345"/>
    <lineage>
        <taxon>Eukaryota</taxon>
        <taxon>Metazoa</taxon>
        <taxon>Spiralia</taxon>
        <taxon>Lophotrochozoa</taxon>
        <taxon>Mollusca</taxon>
        <taxon>Gastropoda</taxon>
        <taxon>Caenogastropoda</taxon>
        <taxon>Sorbeoconcha</taxon>
        <taxon>Cerithioidea</taxon>
        <taxon>Batillariidae</taxon>
        <taxon>Batillaria</taxon>
    </lineage>
</organism>
<feature type="region of interest" description="Disordered" evidence="1">
    <location>
        <begin position="35"/>
        <end position="65"/>
    </location>
</feature>
<comment type="caution">
    <text evidence="2">The sequence shown here is derived from an EMBL/GenBank/DDBJ whole genome shotgun (WGS) entry which is preliminary data.</text>
</comment>
<dbReference type="AlphaFoldDB" id="A0ABD0K5C2"/>
<gene>
    <name evidence="2" type="ORF">BaRGS_00026694</name>
</gene>
<evidence type="ECO:0000313" key="3">
    <source>
        <dbReference type="Proteomes" id="UP001519460"/>
    </source>
</evidence>
<keyword evidence="3" id="KW-1185">Reference proteome</keyword>
<dbReference type="EMBL" id="JACVVK020000251">
    <property type="protein sequence ID" value="KAK7482110.1"/>
    <property type="molecule type" value="Genomic_DNA"/>
</dbReference>
<feature type="compositionally biased region" description="Low complexity" evidence="1">
    <location>
        <begin position="40"/>
        <end position="49"/>
    </location>
</feature>
<reference evidence="2 3" key="1">
    <citation type="journal article" date="2023" name="Sci. Data">
        <title>Genome assembly of the Korean intertidal mud-creeper Batillaria attramentaria.</title>
        <authorList>
            <person name="Patra A.K."/>
            <person name="Ho P.T."/>
            <person name="Jun S."/>
            <person name="Lee S.J."/>
            <person name="Kim Y."/>
            <person name="Won Y.J."/>
        </authorList>
    </citation>
    <scope>NUCLEOTIDE SEQUENCE [LARGE SCALE GENOMIC DNA]</scope>
    <source>
        <strain evidence="2">Wonlab-2016</strain>
    </source>
</reference>
<protein>
    <submittedName>
        <fullName evidence="2">Uncharacterized protein</fullName>
    </submittedName>
</protein>
<evidence type="ECO:0000313" key="2">
    <source>
        <dbReference type="EMBL" id="KAK7482110.1"/>
    </source>
</evidence>
<accession>A0ABD0K5C2</accession>